<reference evidence="1 2" key="1">
    <citation type="journal article" date="2005" name="PLoS Biol.">
        <title>The genomes of Oryza sativa: a history of duplications.</title>
        <authorList>
            <person name="Yu J."/>
            <person name="Wang J."/>
            <person name="Lin W."/>
            <person name="Li S."/>
            <person name="Li H."/>
            <person name="Zhou J."/>
            <person name="Ni P."/>
            <person name="Dong W."/>
            <person name="Hu S."/>
            <person name="Zeng C."/>
            <person name="Zhang J."/>
            <person name="Zhang Y."/>
            <person name="Li R."/>
            <person name="Xu Z."/>
            <person name="Li S."/>
            <person name="Li X."/>
            <person name="Zheng H."/>
            <person name="Cong L."/>
            <person name="Lin L."/>
            <person name="Yin J."/>
            <person name="Geng J."/>
            <person name="Li G."/>
            <person name="Shi J."/>
            <person name="Liu J."/>
            <person name="Lv H."/>
            <person name="Li J."/>
            <person name="Wang J."/>
            <person name="Deng Y."/>
            <person name="Ran L."/>
            <person name="Shi X."/>
            <person name="Wang X."/>
            <person name="Wu Q."/>
            <person name="Li C."/>
            <person name="Ren X."/>
            <person name="Wang J."/>
            <person name="Wang X."/>
            <person name="Li D."/>
            <person name="Liu D."/>
            <person name="Zhang X."/>
            <person name="Ji Z."/>
            <person name="Zhao W."/>
            <person name="Sun Y."/>
            <person name="Zhang Z."/>
            <person name="Bao J."/>
            <person name="Han Y."/>
            <person name="Dong L."/>
            <person name="Ji J."/>
            <person name="Chen P."/>
            <person name="Wu S."/>
            <person name="Liu J."/>
            <person name="Xiao Y."/>
            <person name="Bu D."/>
            <person name="Tan J."/>
            <person name="Yang L."/>
            <person name="Ye C."/>
            <person name="Zhang J."/>
            <person name="Xu J."/>
            <person name="Zhou Y."/>
            <person name="Yu Y."/>
            <person name="Zhang B."/>
            <person name="Zhuang S."/>
            <person name="Wei H."/>
            <person name="Liu B."/>
            <person name="Lei M."/>
            <person name="Yu H."/>
            <person name="Li Y."/>
            <person name="Xu H."/>
            <person name="Wei S."/>
            <person name="He X."/>
            <person name="Fang L."/>
            <person name="Zhang Z."/>
            <person name="Zhang Y."/>
            <person name="Huang X."/>
            <person name="Su Z."/>
            <person name="Tong W."/>
            <person name="Li J."/>
            <person name="Tong Z."/>
            <person name="Li S."/>
            <person name="Ye J."/>
            <person name="Wang L."/>
            <person name="Fang L."/>
            <person name="Lei T."/>
            <person name="Chen C."/>
            <person name="Chen H."/>
            <person name="Xu Z."/>
            <person name="Li H."/>
            <person name="Huang H."/>
            <person name="Zhang F."/>
            <person name="Xu H."/>
            <person name="Li N."/>
            <person name="Zhao C."/>
            <person name="Li S."/>
            <person name="Dong L."/>
            <person name="Huang Y."/>
            <person name="Li L."/>
            <person name="Xi Y."/>
            <person name="Qi Q."/>
            <person name="Li W."/>
            <person name="Zhang B."/>
            <person name="Hu W."/>
            <person name="Zhang Y."/>
            <person name="Tian X."/>
            <person name="Jiao Y."/>
            <person name="Liang X."/>
            <person name="Jin J."/>
            <person name="Gao L."/>
            <person name="Zheng W."/>
            <person name="Hao B."/>
            <person name="Liu S."/>
            <person name="Wang W."/>
            <person name="Yuan L."/>
            <person name="Cao M."/>
            <person name="McDermott J."/>
            <person name="Samudrala R."/>
            <person name="Wang J."/>
            <person name="Wong G.K."/>
            <person name="Yang H."/>
        </authorList>
    </citation>
    <scope>NUCLEOTIDE SEQUENCE [LARGE SCALE GENOMIC DNA]</scope>
    <source>
        <strain evidence="2">cv. 93-11</strain>
    </source>
</reference>
<sequence length="97" mass="10954">MYSTTGTPPRSFRHRRQAIDGWEGFLLSFLTCWLRGGAQNQLQLEVVGERGWEIAGELPIIQLDKLLVRTIDSAQAIFELKVKVKVPSGLMNTPENQ</sequence>
<keyword evidence="2" id="KW-1185">Reference proteome</keyword>
<gene>
    <name evidence="1" type="ORF">OsI_30708</name>
</gene>
<dbReference type="Gramene" id="BGIOSGA030438-TA">
    <property type="protein sequence ID" value="BGIOSGA030438-PA"/>
    <property type="gene ID" value="BGIOSGA030438"/>
</dbReference>
<dbReference type="AlphaFoldDB" id="B8BDS3"/>
<evidence type="ECO:0000313" key="2">
    <source>
        <dbReference type="Proteomes" id="UP000007015"/>
    </source>
</evidence>
<name>B8BDS3_ORYSI</name>
<accession>B8BDS3</accession>
<dbReference type="HOGENOM" id="CLU_2350474_0_0_1"/>
<dbReference type="Proteomes" id="UP000007015">
    <property type="component" value="Chromosome 9"/>
</dbReference>
<organism evidence="1 2">
    <name type="scientific">Oryza sativa subsp. indica</name>
    <name type="common">Rice</name>
    <dbReference type="NCBI Taxonomy" id="39946"/>
    <lineage>
        <taxon>Eukaryota</taxon>
        <taxon>Viridiplantae</taxon>
        <taxon>Streptophyta</taxon>
        <taxon>Embryophyta</taxon>
        <taxon>Tracheophyta</taxon>
        <taxon>Spermatophyta</taxon>
        <taxon>Magnoliopsida</taxon>
        <taxon>Liliopsida</taxon>
        <taxon>Poales</taxon>
        <taxon>Poaceae</taxon>
        <taxon>BOP clade</taxon>
        <taxon>Oryzoideae</taxon>
        <taxon>Oryzeae</taxon>
        <taxon>Oryzinae</taxon>
        <taxon>Oryza</taxon>
        <taxon>Oryza sativa</taxon>
    </lineage>
</organism>
<evidence type="ECO:0000313" key="1">
    <source>
        <dbReference type="EMBL" id="EEC84256.1"/>
    </source>
</evidence>
<dbReference type="EMBL" id="CM000134">
    <property type="protein sequence ID" value="EEC84256.1"/>
    <property type="molecule type" value="Genomic_DNA"/>
</dbReference>
<proteinExistence type="predicted"/>
<protein>
    <submittedName>
        <fullName evidence="1">Uncharacterized protein</fullName>
    </submittedName>
</protein>